<organism evidence="4 5">
    <name type="scientific">Mucilaginibacter gilvus</name>
    <dbReference type="NCBI Taxonomy" id="2305909"/>
    <lineage>
        <taxon>Bacteria</taxon>
        <taxon>Pseudomonadati</taxon>
        <taxon>Bacteroidota</taxon>
        <taxon>Sphingobacteriia</taxon>
        <taxon>Sphingobacteriales</taxon>
        <taxon>Sphingobacteriaceae</taxon>
        <taxon>Mucilaginibacter</taxon>
    </lineage>
</organism>
<gene>
    <name evidence="4" type="ORF">EPL05_09000</name>
</gene>
<keyword evidence="2 3" id="KW-0479">Metal-binding</keyword>
<dbReference type="PANTHER" id="PTHR37302">
    <property type="entry name" value="SLR1116 PROTEIN"/>
    <property type="match status" value="1"/>
</dbReference>
<keyword evidence="5" id="KW-1185">Reference proteome</keyword>
<dbReference type="SUPFAM" id="SSF109854">
    <property type="entry name" value="DinB/YfiT-like putative metalloenzymes"/>
    <property type="match status" value="1"/>
</dbReference>
<evidence type="ECO:0008006" key="6">
    <source>
        <dbReference type="Google" id="ProtNLM"/>
    </source>
</evidence>
<dbReference type="Pfam" id="PF05163">
    <property type="entry name" value="DinB"/>
    <property type="match status" value="1"/>
</dbReference>
<dbReference type="InterPro" id="IPR007837">
    <property type="entry name" value="DinB"/>
</dbReference>
<comment type="caution">
    <text evidence="4">The sequence shown here is derived from an EMBL/GenBank/DDBJ whole genome shotgun (WGS) entry which is preliminary data.</text>
</comment>
<reference evidence="4 5" key="1">
    <citation type="submission" date="2019-01" db="EMBL/GenBank/DDBJ databases">
        <title>Mucilaginibacter antarcticum sp. nov., isolated from antarctic soil.</title>
        <authorList>
            <person name="Yan Y.-Q."/>
            <person name="Du Z.-J."/>
        </authorList>
    </citation>
    <scope>NUCLEOTIDE SEQUENCE [LARGE SCALE GENOMIC DNA]</scope>
    <source>
        <strain evidence="4 5">F01003</strain>
    </source>
</reference>
<evidence type="ECO:0000313" key="4">
    <source>
        <dbReference type="EMBL" id="RWY54168.1"/>
    </source>
</evidence>
<dbReference type="AlphaFoldDB" id="A0A444MRC1"/>
<dbReference type="InterPro" id="IPR034660">
    <property type="entry name" value="DinB/YfiT-like"/>
</dbReference>
<protein>
    <recommendedName>
        <fullName evidence="6">Damage-inducible protein DinB</fullName>
    </recommendedName>
</protein>
<dbReference type="GO" id="GO:0046872">
    <property type="term" value="F:metal ion binding"/>
    <property type="evidence" value="ECO:0007669"/>
    <property type="project" value="UniProtKB-KW"/>
</dbReference>
<dbReference type="EMBL" id="SBIW01000003">
    <property type="protein sequence ID" value="RWY54168.1"/>
    <property type="molecule type" value="Genomic_DNA"/>
</dbReference>
<feature type="binding site" evidence="3">
    <location>
        <position position="125"/>
    </location>
    <ligand>
        <name>a divalent metal cation</name>
        <dbReference type="ChEBI" id="CHEBI:60240"/>
    </ligand>
</feature>
<dbReference type="RefSeq" id="WP_128533603.1">
    <property type="nucleotide sequence ID" value="NZ_SBIW01000003.1"/>
</dbReference>
<dbReference type="OrthoDB" id="9811413at2"/>
<feature type="binding site" evidence="3">
    <location>
        <position position="121"/>
    </location>
    <ligand>
        <name>a divalent metal cation</name>
        <dbReference type="ChEBI" id="CHEBI:60240"/>
    </ligand>
</feature>
<accession>A0A444MRC1</accession>
<name>A0A444MRC1_9SPHI</name>
<sequence>MMKNYFIRLFNYDAHANRQMNGLIAQFGGLEKSRGWMAHLLAAQQIWLLRCKNLPAPGVPLWPDNSTEEMTGFITANHADWLSYLETLQPQNFDRVITYKTLKGDGFENTLSDILAHVINHGTHHRAQIGQHLKQAGATLPANDYILYVRDLEKTTS</sequence>
<comment type="similarity">
    <text evidence="1">Belongs to the DinB family.</text>
</comment>
<dbReference type="Proteomes" id="UP000286701">
    <property type="component" value="Unassembled WGS sequence"/>
</dbReference>
<evidence type="ECO:0000256" key="2">
    <source>
        <dbReference type="ARBA" id="ARBA00022723"/>
    </source>
</evidence>
<evidence type="ECO:0000313" key="5">
    <source>
        <dbReference type="Proteomes" id="UP000286701"/>
    </source>
</evidence>
<evidence type="ECO:0000256" key="3">
    <source>
        <dbReference type="PIRSR" id="PIRSR607837-1"/>
    </source>
</evidence>
<evidence type="ECO:0000256" key="1">
    <source>
        <dbReference type="ARBA" id="ARBA00008635"/>
    </source>
</evidence>
<dbReference type="PANTHER" id="PTHR37302:SF1">
    <property type="entry name" value="PROTEIN DINB"/>
    <property type="match status" value="1"/>
</dbReference>
<proteinExistence type="inferred from homology"/>
<dbReference type="Gene3D" id="1.20.120.450">
    <property type="entry name" value="dinb family like domain"/>
    <property type="match status" value="1"/>
</dbReference>